<sequence>MIIIKSKTAHFFEVAGTLYLIFKLFVWFWPWILTFGYIILVLVGCIAFFAFGISGYYGNGRYNGDGYNSAQEPYRDVYKDEGLYWDEYEHDFRDSYDGIRDDSDPDFHENSDFDDYD</sequence>
<evidence type="ECO:0000313" key="2">
    <source>
        <dbReference type="Proteomes" id="UP001149860"/>
    </source>
</evidence>
<reference evidence="1" key="1">
    <citation type="submission" date="2024-08" db="EMBL/GenBank/DDBJ databases">
        <title>Lentilactobacillus sp. nov., isolated from tree bark.</title>
        <authorList>
            <person name="Phuengjayaem S."/>
            <person name="Tanasupawat S."/>
        </authorList>
    </citation>
    <scope>NUCLEOTIDE SEQUENCE</scope>
    <source>
        <strain evidence="1">SPB1-3</strain>
    </source>
</reference>
<protein>
    <submittedName>
        <fullName evidence="1">Uncharacterized protein</fullName>
    </submittedName>
</protein>
<organism evidence="1 2">
    <name type="scientific">Lentilactobacillus terminaliae</name>
    <dbReference type="NCBI Taxonomy" id="3003483"/>
    <lineage>
        <taxon>Bacteria</taxon>
        <taxon>Bacillati</taxon>
        <taxon>Bacillota</taxon>
        <taxon>Bacilli</taxon>
        <taxon>Lactobacillales</taxon>
        <taxon>Lactobacillaceae</taxon>
        <taxon>Lentilactobacillus</taxon>
    </lineage>
</organism>
<dbReference type="Proteomes" id="UP001149860">
    <property type="component" value="Chromosome"/>
</dbReference>
<evidence type="ECO:0000313" key="1">
    <source>
        <dbReference type="EMBL" id="XFD39807.1"/>
    </source>
</evidence>
<proteinExistence type="predicted"/>
<dbReference type="EMBL" id="CP168151">
    <property type="protein sequence ID" value="XFD39807.1"/>
    <property type="molecule type" value="Genomic_DNA"/>
</dbReference>
<name>A0ACD5DEJ8_9LACO</name>
<gene>
    <name evidence="1" type="ORF">O0236_000440</name>
</gene>
<keyword evidence="2" id="KW-1185">Reference proteome</keyword>
<accession>A0ACD5DEJ8</accession>